<protein>
    <submittedName>
        <fullName evidence="1">Uncharacterized protein</fullName>
    </submittedName>
</protein>
<dbReference type="Proteomes" id="UP001397290">
    <property type="component" value="Unassembled WGS sequence"/>
</dbReference>
<name>A0AAW0RJ04_9HYPO</name>
<gene>
    <name evidence="1" type="ORF">G3M48_009229</name>
</gene>
<comment type="caution">
    <text evidence="1">The sequence shown here is derived from an EMBL/GenBank/DDBJ whole genome shotgun (WGS) entry which is preliminary data.</text>
</comment>
<dbReference type="AlphaFoldDB" id="A0AAW0RJ04"/>
<proteinExistence type="predicted"/>
<sequence>MPTPNVKSNSPAIVPSTFKLYFNTEFTSCYRLPGSCLLGPDGPWQAPVLNFGSGVNLLPLYPRFETYGTTVLTTGEDRYNSSISSTSRKTSLQ</sequence>
<evidence type="ECO:0000313" key="2">
    <source>
        <dbReference type="Proteomes" id="UP001397290"/>
    </source>
</evidence>
<accession>A0AAW0RJ04</accession>
<reference evidence="1 2" key="1">
    <citation type="submission" date="2020-02" db="EMBL/GenBank/DDBJ databases">
        <title>Comparative genomics of the hypocrealean fungal genus Beauvera.</title>
        <authorList>
            <person name="Showalter D.N."/>
            <person name="Bushley K.E."/>
            <person name="Rehner S.A."/>
        </authorList>
    </citation>
    <scope>NUCLEOTIDE SEQUENCE [LARGE SCALE GENOMIC DNA]</scope>
    <source>
        <strain evidence="1 2">ARSEF4384</strain>
    </source>
</reference>
<organism evidence="1 2">
    <name type="scientific">Beauveria asiatica</name>
    <dbReference type="NCBI Taxonomy" id="1069075"/>
    <lineage>
        <taxon>Eukaryota</taxon>
        <taxon>Fungi</taxon>
        <taxon>Dikarya</taxon>
        <taxon>Ascomycota</taxon>
        <taxon>Pezizomycotina</taxon>
        <taxon>Sordariomycetes</taxon>
        <taxon>Hypocreomycetidae</taxon>
        <taxon>Hypocreales</taxon>
        <taxon>Cordycipitaceae</taxon>
        <taxon>Beauveria</taxon>
    </lineage>
</organism>
<dbReference type="EMBL" id="JAAHCF010000739">
    <property type="protein sequence ID" value="KAK8142163.1"/>
    <property type="molecule type" value="Genomic_DNA"/>
</dbReference>
<evidence type="ECO:0000313" key="1">
    <source>
        <dbReference type="EMBL" id="KAK8142163.1"/>
    </source>
</evidence>
<keyword evidence="2" id="KW-1185">Reference proteome</keyword>